<dbReference type="AlphaFoldDB" id="A0A443J5P0"/>
<reference evidence="2 3" key="1">
    <citation type="journal article" date="2018" name="Front. Microbiol.">
        <title>Novel Insights Into Bacterial Dimethylsulfoniopropionate Catabolism in the East China Sea.</title>
        <authorList>
            <person name="Liu J."/>
            <person name="Liu J."/>
            <person name="Zhang S.H."/>
            <person name="Liang J."/>
            <person name="Lin H."/>
            <person name="Song D."/>
            <person name="Yang G.P."/>
            <person name="Todd J.D."/>
            <person name="Zhang X.H."/>
        </authorList>
    </citation>
    <scope>NUCLEOTIDE SEQUENCE [LARGE SCALE GENOMIC DNA]</scope>
    <source>
        <strain evidence="2 3">ZYFD042</strain>
    </source>
</reference>
<evidence type="ECO:0000256" key="1">
    <source>
        <dbReference type="SAM" id="Phobius"/>
    </source>
</evidence>
<keyword evidence="1" id="KW-0812">Transmembrane</keyword>
<gene>
    <name evidence="2" type="ORF">D8Y23_15260</name>
</gene>
<dbReference type="RefSeq" id="WP_128218924.1">
    <property type="nucleotide sequence ID" value="NZ_RBZY01000082.1"/>
</dbReference>
<dbReference type="OrthoDB" id="3261230at2"/>
<feature type="transmembrane region" description="Helical" evidence="1">
    <location>
        <begin position="20"/>
        <end position="41"/>
    </location>
</feature>
<keyword evidence="1" id="KW-1133">Transmembrane helix</keyword>
<accession>A0A443J5P0</accession>
<comment type="caution">
    <text evidence="2">The sequence shown here is derived from an EMBL/GenBank/DDBJ whole genome shotgun (WGS) entry which is preliminary data.</text>
</comment>
<dbReference type="Proteomes" id="UP000285970">
    <property type="component" value="Unassembled WGS sequence"/>
</dbReference>
<name>A0A443J5P0_9MICO</name>
<organism evidence="2 3">
    <name type="scientific">Microbacterium enclense</name>
    <dbReference type="NCBI Taxonomy" id="993073"/>
    <lineage>
        <taxon>Bacteria</taxon>
        <taxon>Bacillati</taxon>
        <taxon>Actinomycetota</taxon>
        <taxon>Actinomycetes</taxon>
        <taxon>Micrococcales</taxon>
        <taxon>Microbacteriaceae</taxon>
        <taxon>Microbacterium</taxon>
    </lineage>
</organism>
<keyword evidence="1" id="KW-0472">Membrane</keyword>
<evidence type="ECO:0000313" key="2">
    <source>
        <dbReference type="EMBL" id="RWR15812.1"/>
    </source>
</evidence>
<proteinExistence type="predicted"/>
<dbReference type="EMBL" id="RBZY01000082">
    <property type="protein sequence ID" value="RWR15812.1"/>
    <property type="molecule type" value="Genomic_DNA"/>
</dbReference>
<evidence type="ECO:0000313" key="3">
    <source>
        <dbReference type="Proteomes" id="UP000285970"/>
    </source>
</evidence>
<sequence length="144" mass="15036">MSEDLTTSTHAKPRRKRTAVIVAIAAGVLVVAAAVAVPLLVSAAHSGPDFEAAVEKDCGLNLGVDAQLLDDGKALTLNGAGEESTGLSLESMACVLTALDVPDATITRMDSTRAMDGRQRDQLDGHAVKWTYHPDDGLDVLLSK</sequence>
<protein>
    <submittedName>
        <fullName evidence="2">Uncharacterized protein</fullName>
    </submittedName>
</protein>